<accession>A0A2Z7BL56</accession>
<reference evidence="2 3" key="1">
    <citation type="journal article" date="2015" name="Proc. Natl. Acad. Sci. U.S.A.">
        <title>The resurrection genome of Boea hygrometrica: A blueprint for survival of dehydration.</title>
        <authorList>
            <person name="Xiao L."/>
            <person name="Yang G."/>
            <person name="Zhang L."/>
            <person name="Yang X."/>
            <person name="Zhao S."/>
            <person name="Ji Z."/>
            <person name="Zhou Q."/>
            <person name="Hu M."/>
            <person name="Wang Y."/>
            <person name="Chen M."/>
            <person name="Xu Y."/>
            <person name="Jin H."/>
            <person name="Xiao X."/>
            <person name="Hu G."/>
            <person name="Bao F."/>
            <person name="Hu Y."/>
            <person name="Wan P."/>
            <person name="Li L."/>
            <person name="Deng X."/>
            <person name="Kuang T."/>
            <person name="Xiang C."/>
            <person name="Zhu J.K."/>
            <person name="Oliver M.J."/>
            <person name="He Y."/>
        </authorList>
    </citation>
    <scope>NUCLEOTIDE SEQUENCE [LARGE SCALE GENOMIC DNA]</scope>
    <source>
        <strain evidence="3">cv. XS01</strain>
    </source>
</reference>
<proteinExistence type="predicted"/>
<evidence type="ECO:0000313" key="3">
    <source>
        <dbReference type="Proteomes" id="UP000250235"/>
    </source>
</evidence>
<feature type="compositionally biased region" description="Basic and acidic residues" evidence="1">
    <location>
        <begin position="789"/>
        <end position="801"/>
    </location>
</feature>
<feature type="region of interest" description="Disordered" evidence="1">
    <location>
        <begin position="757"/>
        <end position="801"/>
    </location>
</feature>
<feature type="region of interest" description="Disordered" evidence="1">
    <location>
        <begin position="376"/>
        <end position="395"/>
    </location>
</feature>
<sequence length="801" mass="87699">MASSFYSNTQHIDFASVLAMNDPGMVSMFQAIIASGLEGLLGCTAVVYETALVDFFENASVRDGVIISTVAGQLVEISEQWSIVSMTGEPVILSGLKSQMKIHYRLLCDIMAKSISVKAESFNALTVEKFSLMTAVVCRVKMNLGRVLFGILKKMVTSGTKQAKGFAIQICLPLAHVPNLELGELSEFPSSNILTEKTVHRYIAVIDKSGAQDADVAPKATKAPKKRTAAVPADVPVVKQKRTTKKKDSSSKDNLELMDVAQEAVPIQMIKGSTAPAADATADQPAAVDAFPADRPAEEIESVERVDEELAADPTVHVPAEEPSVEVSRVNVDDPETVIRQVLDQLDFVTEDPLVAKYDRVETWFYRAFDAELATAGHENQDEDTVAGGDPPADKADKEVPWFVHPFLLADRDTEKLFETASDSEDAMDVEVESQDLPVVRDTDVRTVGEQEITVFGEQLMGTNDESSEDIEAEAVEKSADEAMSIDDIFISRGSVTLCCRKKWTALQMEDFSAKVEQVLTWAGTDSTIIALQHITGFLSSIALERTVLRDVQSSIVSAVVPSVQLSLDQRQSSPNSADSSSSLHFDATDLDATVSSLPSVSIDFSTALADFQATLSEQFNESQSGISSRLHKIEQGLRDSLREQAEVFKNLFQGARQEGRTIDDVQTLRFNEFRKNIMAQNASIFTGLADVRKEVQEVNAKVDIIALRVNDVRKNVEETKEDLSHQLLEFQSQAQANQNILHAQLSELVNYINRGSADKKGESSSRGPQQPPNVQNLESGQSISLEETAERIRSVETKLE</sequence>
<dbReference type="Proteomes" id="UP000250235">
    <property type="component" value="Unassembled WGS sequence"/>
</dbReference>
<feature type="compositionally biased region" description="Polar residues" evidence="1">
    <location>
        <begin position="765"/>
        <end position="786"/>
    </location>
</feature>
<protein>
    <submittedName>
        <fullName evidence="2">Dystroglycan-like</fullName>
    </submittedName>
</protein>
<dbReference type="AlphaFoldDB" id="A0A2Z7BL56"/>
<name>A0A2Z7BL56_9LAMI</name>
<gene>
    <name evidence="2" type="ORF">F511_35103</name>
</gene>
<evidence type="ECO:0000313" key="2">
    <source>
        <dbReference type="EMBL" id="KZV32656.1"/>
    </source>
</evidence>
<evidence type="ECO:0000256" key="1">
    <source>
        <dbReference type="SAM" id="MobiDB-lite"/>
    </source>
</evidence>
<keyword evidence="3" id="KW-1185">Reference proteome</keyword>
<organism evidence="2 3">
    <name type="scientific">Dorcoceras hygrometricum</name>
    <dbReference type="NCBI Taxonomy" id="472368"/>
    <lineage>
        <taxon>Eukaryota</taxon>
        <taxon>Viridiplantae</taxon>
        <taxon>Streptophyta</taxon>
        <taxon>Embryophyta</taxon>
        <taxon>Tracheophyta</taxon>
        <taxon>Spermatophyta</taxon>
        <taxon>Magnoliopsida</taxon>
        <taxon>eudicotyledons</taxon>
        <taxon>Gunneridae</taxon>
        <taxon>Pentapetalae</taxon>
        <taxon>asterids</taxon>
        <taxon>lamiids</taxon>
        <taxon>Lamiales</taxon>
        <taxon>Gesneriaceae</taxon>
        <taxon>Didymocarpoideae</taxon>
        <taxon>Trichosporeae</taxon>
        <taxon>Loxocarpinae</taxon>
        <taxon>Dorcoceras</taxon>
    </lineage>
</organism>
<dbReference type="EMBL" id="KV006391">
    <property type="protein sequence ID" value="KZV32656.1"/>
    <property type="molecule type" value="Genomic_DNA"/>
</dbReference>